<accession>A0AAD7X5P7</accession>
<evidence type="ECO:0000256" key="1">
    <source>
        <dbReference type="SAM" id="Phobius"/>
    </source>
</evidence>
<feature type="transmembrane region" description="Helical" evidence="1">
    <location>
        <begin position="193"/>
        <end position="220"/>
    </location>
</feature>
<keyword evidence="1" id="KW-1133">Transmembrane helix</keyword>
<feature type="domain" description="DUF6534" evidence="2">
    <location>
        <begin position="554"/>
        <end position="641"/>
    </location>
</feature>
<feature type="transmembrane region" description="Helical" evidence="1">
    <location>
        <begin position="226"/>
        <end position="247"/>
    </location>
</feature>
<keyword evidence="1" id="KW-0472">Membrane</keyword>
<protein>
    <recommendedName>
        <fullName evidence="2">DUF6534 domain-containing protein</fullName>
    </recommendedName>
</protein>
<dbReference type="Pfam" id="PF20152">
    <property type="entry name" value="DUF6534"/>
    <property type="match status" value="2"/>
</dbReference>
<keyword evidence="1" id="KW-0812">Transmembrane</keyword>
<dbReference type="EMBL" id="JAPEVG010000495">
    <property type="protein sequence ID" value="KAJ8462106.1"/>
    <property type="molecule type" value="Genomic_DNA"/>
</dbReference>
<feature type="transmembrane region" description="Helical" evidence="1">
    <location>
        <begin position="616"/>
        <end position="637"/>
    </location>
</feature>
<dbReference type="InterPro" id="IPR045339">
    <property type="entry name" value="DUF6534"/>
</dbReference>
<evidence type="ECO:0000259" key="2">
    <source>
        <dbReference type="Pfam" id="PF20152"/>
    </source>
</evidence>
<feature type="transmembrane region" description="Helical" evidence="1">
    <location>
        <begin position="12"/>
        <end position="35"/>
    </location>
</feature>
<comment type="caution">
    <text evidence="3">The sequence shown here is derived from an EMBL/GenBank/DDBJ whole genome shotgun (WGS) entry which is preliminary data.</text>
</comment>
<feature type="transmembrane region" description="Helical" evidence="1">
    <location>
        <begin position="160"/>
        <end position="181"/>
    </location>
</feature>
<dbReference type="PANTHER" id="PTHR40465:SF1">
    <property type="entry name" value="DUF6534 DOMAIN-CONTAINING PROTEIN"/>
    <property type="match status" value="1"/>
</dbReference>
<organism evidence="3 4">
    <name type="scientific">Trametes cubensis</name>
    <dbReference type="NCBI Taxonomy" id="1111947"/>
    <lineage>
        <taxon>Eukaryota</taxon>
        <taxon>Fungi</taxon>
        <taxon>Dikarya</taxon>
        <taxon>Basidiomycota</taxon>
        <taxon>Agaricomycotina</taxon>
        <taxon>Agaricomycetes</taxon>
        <taxon>Polyporales</taxon>
        <taxon>Polyporaceae</taxon>
        <taxon>Trametes</taxon>
    </lineage>
</organism>
<feature type="transmembrane region" description="Helical" evidence="1">
    <location>
        <begin position="582"/>
        <end position="610"/>
    </location>
</feature>
<sequence length="699" mass="76284">MASITLNDTLGAAFLGNIAAACFYGITILQTWIYYGRNGSDRVYLKVLVFVLWALDSLHLALVTHAVYVYAVTDFANLLALEMPIWSILIQVVVTGISDLLVRGIFCQRVWRLSNRNWPLMIAIVVTTLTVFGGSIAFAIKGFSLPDYFALSRISDILYISLGVGVVADILIAASMCVLLAKRRTGFAKTDSMVRVLILYSVNTGALTSLCALICLITYATMPDNFIFIGVYFVLPKLFLNSLLATLNARRPLREAGSGPMVSIPISTTSNSRMSHSGMPQYSPGAREDQVSLIPPVSVEMGLQIQVHTSTELKTDPEPHIGDIEAHPRDVPRIASAHLMRGYAYVVVVAQNSLAFALLESEDEEIWSFGHTSTGLVPAAAPTQHRSWISGPGALSKVESQTALHLRFSHPAAVTDGADTDIPQRDLGRGVCRRYSSSLTLIYFGRSRKDPLLLKSLVILLWALDSLHLILVSHTVYSYTITNFGNVPALLKPTWSVIVSAKFQYRLNSWEADASNNSQGPSLCNAYAGSGLRENTFIELERFSWLLYFSLSWAFVSDLLIAATMCTLLAKRRNGALRKVDHAIRVLILYSVNTGVLTTLCTLMALIAYAVSPHTFIYIGFYFLLPKLLLNSILGALNARKTLREQMSGGVVSIPLPSISGSAEVSADMTAAGAQNGRFTSAILDRGKAPSDMDSEFGT</sequence>
<keyword evidence="4" id="KW-1185">Reference proteome</keyword>
<feature type="transmembrane region" description="Helical" evidence="1">
    <location>
        <begin position="118"/>
        <end position="140"/>
    </location>
</feature>
<dbReference type="PANTHER" id="PTHR40465">
    <property type="entry name" value="CHROMOSOME 1, WHOLE GENOME SHOTGUN SEQUENCE"/>
    <property type="match status" value="1"/>
</dbReference>
<evidence type="ECO:0000313" key="3">
    <source>
        <dbReference type="EMBL" id="KAJ8462106.1"/>
    </source>
</evidence>
<feature type="domain" description="DUF6534" evidence="2">
    <location>
        <begin position="166"/>
        <end position="251"/>
    </location>
</feature>
<proteinExistence type="predicted"/>
<dbReference type="Proteomes" id="UP001215151">
    <property type="component" value="Unassembled WGS sequence"/>
</dbReference>
<feature type="transmembrane region" description="Helical" evidence="1">
    <location>
        <begin position="83"/>
        <end position="106"/>
    </location>
</feature>
<feature type="transmembrane region" description="Helical" evidence="1">
    <location>
        <begin position="545"/>
        <end position="570"/>
    </location>
</feature>
<name>A0AAD7X5P7_9APHY</name>
<dbReference type="AlphaFoldDB" id="A0AAD7X5P7"/>
<gene>
    <name evidence="3" type="ORF">ONZ51_g11114</name>
</gene>
<feature type="transmembrane region" description="Helical" evidence="1">
    <location>
        <begin position="47"/>
        <end position="71"/>
    </location>
</feature>
<reference evidence="3" key="1">
    <citation type="submission" date="2022-11" db="EMBL/GenBank/DDBJ databases">
        <title>Genome Sequence of Cubamyces cubensis.</title>
        <authorList>
            <person name="Buettner E."/>
        </authorList>
    </citation>
    <scope>NUCLEOTIDE SEQUENCE</scope>
    <source>
        <strain evidence="3">MPL-01</strain>
    </source>
</reference>
<feature type="transmembrane region" description="Helical" evidence="1">
    <location>
        <begin position="452"/>
        <end position="471"/>
    </location>
</feature>
<evidence type="ECO:0000313" key="4">
    <source>
        <dbReference type="Proteomes" id="UP001215151"/>
    </source>
</evidence>